<dbReference type="GO" id="GO:0046983">
    <property type="term" value="F:protein dimerization activity"/>
    <property type="evidence" value="ECO:0007669"/>
    <property type="project" value="InterPro"/>
</dbReference>
<dbReference type="GO" id="GO:0045944">
    <property type="term" value="P:positive regulation of transcription by RNA polymerase II"/>
    <property type="evidence" value="ECO:0007669"/>
    <property type="project" value="InterPro"/>
</dbReference>
<dbReference type="InterPro" id="IPR002100">
    <property type="entry name" value="TF_MADSbox"/>
</dbReference>
<dbReference type="Proteomes" id="UP000231279">
    <property type="component" value="Unassembled WGS sequence"/>
</dbReference>
<evidence type="ECO:0000256" key="2">
    <source>
        <dbReference type="ARBA" id="ARBA00023015"/>
    </source>
</evidence>
<evidence type="ECO:0000256" key="1">
    <source>
        <dbReference type="ARBA" id="ARBA00004123"/>
    </source>
</evidence>
<proteinExistence type="predicted"/>
<dbReference type="Pfam" id="PF00319">
    <property type="entry name" value="SRF-TF"/>
    <property type="match status" value="1"/>
</dbReference>
<dbReference type="InterPro" id="IPR036879">
    <property type="entry name" value="TF_MADSbox_sf"/>
</dbReference>
<comment type="caution">
    <text evidence="7">The sequence shown here is derived from an EMBL/GenBank/DDBJ whole genome shotgun (WGS) entry which is preliminary data.</text>
</comment>
<evidence type="ECO:0000313" key="7">
    <source>
        <dbReference type="EMBL" id="PIN19773.1"/>
    </source>
</evidence>
<gene>
    <name evidence="7" type="ORF">CDL12_07563</name>
</gene>
<evidence type="ECO:0000259" key="6">
    <source>
        <dbReference type="PROSITE" id="PS50066"/>
    </source>
</evidence>
<keyword evidence="2" id="KW-0805">Transcription regulation</keyword>
<comment type="subcellular location">
    <subcellularLocation>
        <location evidence="1">Nucleus</location>
    </subcellularLocation>
</comment>
<dbReference type="GO" id="GO:0005634">
    <property type="term" value="C:nucleus"/>
    <property type="evidence" value="ECO:0007669"/>
    <property type="project" value="UniProtKB-SubCell"/>
</dbReference>
<dbReference type="SUPFAM" id="SSF55455">
    <property type="entry name" value="SRF-like"/>
    <property type="match status" value="1"/>
</dbReference>
<keyword evidence="4" id="KW-0804">Transcription</keyword>
<dbReference type="PROSITE" id="PS50066">
    <property type="entry name" value="MADS_BOX_2"/>
    <property type="match status" value="1"/>
</dbReference>
<keyword evidence="8" id="KW-1185">Reference proteome</keyword>
<feature type="domain" description="MADS-box" evidence="6">
    <location>
        <begin position="16"/>
        <end position="76"/>
    </location>
</feature>
<keyword evidence="5" id="KW-0539">Nucleus</keyword>
<evidence type="ECO:0000256" key="3">
    <source>
        <dbReference type="ARBA" id="ARBA00023125"/>
    </source>
</evidence>
<dbReference type="OrthoDB" id="1896642at2759"/>
<keyword evidence="3" id="KW-0238">DNA-binding</keyword>
<dbReference type="CDD" id="cd00265">
    <property type="entry name" value="MADS_MEF2_like"/>
    <property type="match status" value="1"/>
</dbReference>
<evidence type="ECO:0000256" key="5">
    <source>
        <dbReference type="ARBA" id="ARBA00023242"/>
    </source>
</evidence>
<dbReference type="PANTHER" id="PTHR11945:SF723">
    <property type="entry name" value="AGAMOUS-LIKE MADS-BOX PROTEIN AGL62"/>
    <property type="match status" value="1"/>
</dbReference>
<dbReference type="PRINTS" id="PR00404">
    <property type="entry name" value="MADSDOMAIN"/>
</dbReference>
<dbReference type="PANTHER" id="PTHR11945">
    <property type="entry name" value="MADS BOX PROTEIN"/>
    <property type="match status" value="1"/>
</dbReference>
<evidence type="ECO:0000256" key="4">
    <source>
        <dbReference type="ARBA" id="ARBA00023163"/>
    </source>
</evidence>
<reference evidence="8" key="1">
    <citation type="journal article" date="2018" name="Gigascience">
        <title>Genome assembly of the Pink Ipe (Handroanthus impetiginosus, Bignoniaceae), a highly valued, ecologically keystone Neotropical timber forest tree.</title>
        <authorList>
            <person name="Silva-Junior O.B."/>
            <person name="Grattapaglia D."/>
            <person name="Novaes E."/>
            <person name="Collevatti R.G."/>
        </authorList>
    </citation>
    <scope>NUCLEOTIDE SEQUENCE [LARGE SCALE GENOMIC DNA]</scope>
    <source>
        <strain evidence="8">cv. UFG-1</strain>
    </source>
</reference>
<dbReference type="FunFam" id="3.40.1810.10:FF:000006">
    <property type="entry name" value="Agamous-like MADS-box protein AGL62"/>
    <property type="match status" value="1"/>
</dbReference>
<protein>
    <recommendedName>
        <fullName evidence="6">MADS-box domain-containing protein</fullName>
    </recommendedName>
</protein>
<evidence type="ECO:0000313" key="8">
    <source>
        <dbReference type="Proteomes" id="UP000231279"/>
    </source>
</evidence>
<dbReference type="AlphaFoldDB" id="A0A2G9HQQ6"/>
<organism evidence="7 8">
    <name type="scientific">Handroanthus impetiginosus</name>
    <dbReference type="NCBI Taxonomy" id="429701"/>
    <lineage>
        <taxon>Eukaryota</taxon>
        <taxon>Viridiplantae</taxon>
        <taxon>Streptophyta</taxon>
        <taxon>Embryophyta</taxon>
        <taxon>Tracheophyta</taxon>
        <taxon>Spermatophyta</taxon>
        <taxon>Magnoliopsida</taxon>
        <taxon>eudicotyledons</taxon>
        <taxon>Gunneridae</taxon>
        <taxon>Pentapetalae</taxon>
        <taxon>asterids</taxon>
        <taxon>lamiids</taxon>
        <taxon>Lamiales</taxon>
        <taxon>Bignoniaceae</taxon>
        <taxon>Crescentiina</taxon>
        <taxon>Tabebuia alliance</taxon>
        <taxon>Handroanthus</taxon>
    </lineage>
</organism>
<accession>A0A2G9HQQ6</accession>
<name>A0A2G9HQQ6_9LAMI</name>
<sequence>MVILKEGNSMVKKTTQGRKKIEIKKIENLSNRQVTFSKRRVGLFKKASELCILSGAEIAIIVHSLGKRVFSFGHPTADSVIERFLGGAEGAASAERENCPTPNTRDYNRHYSEVCKELEAEKRRREIIEEAKRLEGYGCGGLAGEGLWWDEEVDGLDLEELEQYAAALDELVKNVTMRADDLMLIQSANSLPGPPPPPPAAVASTAVTGADVDAASCSWDDTTAFVNQNQLSYGLDYGNCILPHGFGAGQL</sequence>
<dbReference type="SMART" id="SM00432">
    <property type="entry name" value="MADS"/>
    <property type="match status" value="1"/>
</dbReference>
<dbReference type="GO" id="GO:0000978">
    <property type="term" value="F:RNA polymerase II cis-regulatory region sequence-specific DNA binding"/>
    <property type="evidence" value="ECO:0007669"/>
    <property type="project" value="TreeGrafter"/>
</dbReference>
<dbReference type="InterPro" id="IPR033896">
    <property type="entry name" value="MEF2-like_N"/>
</dbReference>
<dbReference type="GO" id="GO:0000981">
    <property type="term" value="F:DNA-binding transcription factor activity, RNA polymerase II-specific"/>
    <property type="evidence" value="ECO:0007669"/>
    <property type="project" value="TreeGrafter"/>
</dbReference>
<dbReference type="EMBL" id="NKXS01001225">
    <property type="protein sequence ID" value="PIN19773.1"/>
    <property type="molecule type" value="Genomic_DNA"/>
</dbReference>
<dbReference type="Gene3D" id="3.40.1810.10">
    <property type="entry name" value="Transcription factor, MADS-box"/>
    <property type="match status" value="1"/>
</dbReference>